<evidence type="ECO:0000313" key="1">
    <source>
        <dbReference type="EMBL" id="UYV70436.1"/>
    </source>
</evidence>
<protein>
    <submittedName>
        <fullName evidence="1">Uncharacterized protein</fullName>
    </submittedName>
</protein>
<name>A0ABY6KNK9_9ARAC</name>
<proteinExistence type="predicted"/>
<dbReference type="InterPro" id="IPR036397">
    <property type="entry name" value="RNaseH_sf"/>
</dbReference>
<organism evidence="1 2">
    <name type="scientific">Cordylochernes scorpioides</name>
    <dbReference type="NCBI Taxonomy" id="51811"/>
    <lineage>
        <taxon>Eukaryota</taxon>
        <taxon>Metazoa</taxon>
        <taxon>Ecdysozoa</taxon>
        <taxon>Arthropoda</taxon>
        <taxon>Chelicerata</taxon>
        <taxon>Arachnida</taxon>
        <taxon>Pseudoscorpiones</taxon>
        <taxon>Cheliferoidea</taxon>
        <taxon>Chernetidae</taxon>
        <taxon>Cordylochernes</taxon>
    </lineage>
</organism>
<dbReference type="PANTHER" id="PTHR47326">
    <property type="entry name" value="TRANSPOSABLE ELEMENT TC3 TRANSPOSASE-LIKE PROTEIN"/>
    <property type="match status" value="1"/>
</dbReference>
<dbReference type="EMBL" id="CP092869">
    <property type="protein sequence ID" value="UYV70436.1"/>
    <property type="molecule type" value="Genomic_DNA"/>
</dbReference>
<sequence>MADINLEEDIHTDKTPQLAGIVIRVHGSDLIHGQDNTTTNCVDQISSFSTNGDFVQLEITKNLKKYPYKIQRFHELKVGDFEKRQEFAAWVFRQIDIDENWLSNNLTLKTAVFGQQKTLGILQKCHFISPELQFEINGRTFKTVSVTGERYVHFLREKTSTKRNNIHANGGPPYISRGAKQLLKDTFGEDRVISRHFIYQWSPRSPDLTPCDFWLWGRHVSPISTVMLFNAVQSVIYRLQAVFENEGRHIEQGL</sequence>
<keyword evidence="2" id="KW-1185">Reference proteome</keyword>
<accession>A0ABY6KNK9</accession>
<dbReference type="Gene3D" id="3.30.420.10">
    <property type="entry name" value="Ribonuclease H-like superfamily/Ribonuclease H"/>
    <property type="match status" value="1"/>
</dbReference>
<gene>
    <name evidence="1" type="ORF">LAZ67_7002976</name>
</gene>
<dbReference type="PANTHER" id="PTHR47326:SF1">
    <property type="entry name" value="HTH PSQ-TYPE DOMAIN-CONTAINING PROTEIN"/>
    <property type="match status" value="1"/>
</dbReference>
<reference evidence="1 2" key="1">
    <citation type="submission" date="2022-01" db="EMBL/GenBank/DDBJ databases">
        <title>A chromosomal length assembly of Cordylochernes scorpioides.</title>
        <authorList>
            <person name="Zeh D."/>
            <person name="Zeh J."/>
        </authorList>
    </citation>
    <scope>NUCLEOTIDE SEQUENCE [LARGE SCALE GENOMIC DNA]</scope>
    <source>
        <strain evidence="1">IN4F17</strain>
        <tissue evidence="1">Whole Body</tissue>
    </source>
</reference>
<dbReference type="Proteomes" id="UP001235939">
    <property type="component" value="Chromosome 07"/>
</dbReference>
<evidence type="ECO:0000313" key="2">
    <source>
        <dbReference type="Proteomes" id="UP001235939"/>
    </source>
</evidence>